<evidence type="ECO:0000256" key="2">
    <source>
        <dbReference type="SAM" id="MobiDB-lite"/>
    </source>
</evidence>
<keyword evidence="4" id="KW-1185">Reference proteome</keyword>
<feature type="region of interest" description="Disordered" evidence="2">
    <location>
        <begin position="1"/>
        <end position="42"/>
    </location>
</feature>
<feature type="compositionally biased region" description="Polar residues" evidence="2">
    <location>
        <begin position="284"/>
        <end position="296"/>
    </location>
</feature>
<dbReference type="InterPro" id="IPR033349">
    <property type="entry name" value="ATRIP"/>
</dbReference>
<feature type="compositionally biased region" description="Polar residues" evidence="2">
    <location>
        <begin position="1"/>
        <end position="10"/>
    </location>
</feature>
<feature type="region of interest" description="Disordered" evidence="2">
    <location>
        <begin position="125"/>
        <end position="157"/>
    </location>
</feature>
<protein>
    <submittedName>
        <fullName evidence="3">Uncharacterized protein</fullName>
    </submittedName>
</protein>
<feature type="compositionally biased region" description="Pro residues" evidence="2">
    <location>
        <begin position="345"/>
        <end position="362"/>
    </location>
</feature>
<feature type="coiled-coil region" evidence="1">
    <location>
        <begin position="179"/>
        <end position="277"/>
    </location>
</feature>
<accession>A0A4P9ZW11</accession>
<dbReference type="GO" id="GO:0000077">
    <property type="term" value="P:DNA damage checkpoint signaling"/>
    <property type="evidence" value="ECO:0007669"/>
    <property type="project" value="InterPro"/>
</dbReference>
<name>A0A4P9ZW11_9FUNG</name>
<evidence type="ECO:0000313" key="4">
    <source>
        <dbReference type="Proteomes" id="UP000268162"/>
    </source>
</evidence>
<gene>
    <name evidence="3" type="ORF">BJ085DRAFT_37274</name>
</gene>
<feature type="region of interest" description="Disordered" evidence="2">
    <location>
        <begin position="281"/>
        <end position="306"/>
    </location>
</feature>
<feature type="compositionally biased region" description="Polar residues" evidence="2">
    <location>
        <begin position="19"/>
        <end position="37"/>
    </location>
</feature>
<organism evidence="3 4">
    <name type="scientific">Dimargaris cristalligena</name>
    <dbReference type="NCBI Taxonomy" id="215637"/>
    <lineage>
        <taxon>Eukaryota</taxon>
        <taxon>Fungi</taxon>
        <taxon>Fungi incertae sedis</taxon>
        <taxon>Zoopagomycota</taxon>
        <taxon>Kickxellomycotina</taxon>
        <taxon>Dimargaritomycetes</taxon>
        <taxon>Dimargaritales</taxon>
        <taxon>Dimargaritaceae</taxon>
        <taxon>Dimargaris</taxon>
    </lineage>
</organism>
<sequence length="761" mass="83399">MPSPANSQRNSQEKLPPTLSLSNSTPNAEGPPSSATQLGARRSVSVTYNLGARSDSTYNEASSSAVAAAKDSIRVLQQEENLGNLWGNDADFDTLLEWDDTIEKMLQSTEEEFLASQQLELTGVTLDHRGPGGSLPPRRQNPTTSMDLDTPPTDGGPSFPQVAPMDTTPAQPAVWSDELSALKEELAKLREENRRALHEKEELLTHKYTSDGEIAIIRKRLVKSEAENTQLQEKVNQALTRNQDEKEQLQQTMNRELEVLRTELNFKQQELTAAQMSARIPPATTGSRNRTPTRLMNSPRPIAPSPSPAGFPNMLDFYGPPIPSPPAIITESVGTMTDPLLPPVPMPKPEPEPAPTVVPPSPVDGTRSPKGTGSARIPPLPMVVVLGQLKSIYHGLPATHRSEVADHLFAALVLEISYYQAEADGARIPAKLTKFMRDTIDTPLHRATDDQGVPQLLILAALLPLAASDPLIVEQVIQDILGDPIFVQTWVQSILAAPTMVADDPLRRKSVDFFSQLILLSIGSMTPSDPTNAAGLMAFTQASIMPLIFDPNLPGPVVRRFCLILQFFVLEPDLWTRLSTNGGSEWLDCVLRCITSLLATSGQRGASSIETRQMALHTLFLLLRYHGASTQSLMLQSRPLLTALINTLQCEYQRLSGLLTPYSLREDFICLIVDFLHALLTYSQSLCESLVNPDSLSTTPNSSPSLFYPYVYIMSRLTFGHHESDALNRLSEKAHDLLALVLTPEEEEDVMACAPPSELVA</sequence>
<keyword evidence="1" id="KW-0175">Coiled coil</keyword>
<evidence type="ECO:0000313" key="3">
    <source>
        <dbReference type="EMBL" id="RKP37814.1"/>
    </source>
</evidence>
<dbReference type="Proteomes" id="UP000268162">
    <property type="component" value="Unassembled WGS sequence"/>
</dbReference>
<reference evidence="4" key="1">
    <citation type="journal article" date="2018" name="Nat. Microbiol.">
        <title>Leveraging single-cell genomics to expand the fungal tree of life.</title>
        <authorList>
            <person name="Ahrendt S.R."/>
            <person name="Quandt C.A."/>
            <person name="Ciobanu D."/>
            <person name="Clum A."/>
            <person name="Salamov A."/>
            <person name="Andreopoulos B."/>
            <person name="Cheng J.F."/>
            <person name="Woyke T."/>
            <person name="Pelin A."/>
            <person name="Henrissat B."/>
            <person name="Reynolds N.K."/>
            <person name="Benny G.L."/>
            <person name="Smith M.E."/>
            <person name="James T.Y."/>
            <person name="Grigoriev I.V."/>
        </authorList>
    </citation>
    <scope>NUCLEOTIDE SEQUENCE [LARGE SCALE GENOMIC DNA]</scope>
    <source>
        <strain evidence="4">RSA 468</strain>
    </source>
</reference>
<dbReference type="AlphaFoldDB" id="A0A4P9ZW11"/>
<evidence type="ECO:0000256" key="1">
    <source>
        <dbReference type="SAM" id="Coils"/>
    </source>
</evidence>
<proteinExistence type="predicted"/>
<dbReference type="PANTHER" id="PTHR28594">
    <property type="entry name" value="ATR-INTERACTING PROTEIN"/>
    <property type="match status" value="1"/>
</dbReference>
<dbReference type="EMBL" id="ML002443">
    <property type="protein sequence ID" value="RKP37814.1"/>
    <property type="molecule type" value="Genomic_DNA"/>
</dbReference>
<dbReference type="PANTHER" id="PTHR28594:SF1">
    <property type="entry name" value="ATR-INTERACTING PROTEIN"/>
    <property type="match status" value="1"/>
</dbReference>
<feature type="region of interest" description="Disordered" evidence="2">
    <location>
        <begin position="345"/>
        <end position="376"/>
    </location>
</feature>